<name>A0ABR8RLE5_9GAMM</name>
<gene>
    <name evidence="2" type="ORF">H9653_11525</name>
</gene>
<dbReference type="SUPFAM" id="SSF53448">
    <property type="entry name" value="Nucleotide-diphospho-sugar transferases"/>
    <property type="match status" value="1"/>
</dbReference>
<evidence type="ECO:0008006" key="4">
    <source>
        <dbReference type="Google" id="ProtNLM"/>
    </source>
</evidence>
<feature type="transmembrane region" description="Helical" evidence="1">
    <location>
        <begin position="213"/>
        <end position="231"/>
    </location>
</feature>
<dbReference type="InterPro" id="IPR029044">
    <property type="entry name" value="Nucleotide-diphossugar_trans"/>
</dbReference>
<evidence type="ECO:0000256" key="1">
    <source>
        <dbReference type="SAM" id="Phobius"/>
    </source>
</evidence>
<organism evidence="2 3">
    <name type="scientific">Psychrobacter communis</name>
    <dbReference type="NCBI Taxonomy" id="2762238"/>
    <lineage>
        <taxon>Bacteria</taxon>
        <taxon>Pseudomonadati</taxon>
        <taxon>Pseudomonadota</taxon>
        <taxon>Gammaproteobacteria</taxon>
        <taxon>Moraxellales</taxon>
        <taxon>Moraxellaceae</taxon>
        <taxon>Psychrobacter</taxon>
    </lineage>
</organism>
<dbReference type="EMBL" id="JACSQR010000047">
    <property type="protein sequence ID" value="MBD7948632.1"/>
    <property type="molecule type" value="Genomic_DNA"/>
</dbReference>
<evidence type="ECO:0000313" key="2">
    <source>
        <dbReference type="EMBL" id="MBD7948632.1"/>
    </source>
</evidence>
<reference evidence="2 3" key="1">
    <citation type="submission" date="2020-08" db="EMBL/GenBank/DDBJ databases">
        <title>A Genomic Blueprint of the Chicken Gut Microbiome.</title>
        <authorList>
            <person name="Gilroy R."/>
            <person name="Ravi A."/>
            <person name="Getino M."/>
            <person name="Pursley I."/>
            <person name="Horton D.L."/>
            <person name="Alikhan N.-F."/>
            <person name="Baker D."/>
            <person name="Gharbi K."/>
            <person name="Hall N."/>
            <person name="Watson M."/>
            <person name="Adriaenssens E.M."/>
            <person name="Foster-Nyarko E."/>
            <person name="Jarju S."/>
            <person name="Secka A."/>
            <person name="Antonio M."/>
            <person name="Oren A."/>
            <person name="Chaudhuri R."/>
            <person name="La Ragione R.M."/>
            <person name="Hildebrand F."/>
            <person name="Pallen M.J."/>
        </authorList>
    </citation>
    <scope>NUCLEOTIDE SEQUENCE [LARGE SCALE GENOMIC DNA]</scope>
    <source>
        <strain evidence="2 3">Sa4CVA2</strain>
    </source>
</reference>
<accession>A0ABR8RLE5</accession>
<dbReference type="Proteomes" id="UP000606724">
    <property type="component" value="Unassembled WGS sequence"/>
</dbReference>
<keyword evidence="3" id="KW-1185">Reference proteome</keyword>
<comment type="caution">
    <text evidence="2">The sequence shown here is derived from an EMBL/GenBank/DDBJ whole genome shotgun (WGS) entry which is preliminary data.</text>
</comment>
<sequence>MTSASTPLFFEKINAPDSFIVCCFYTDSYRSHALNLKQSLDEFNLNYYFKEVEDAGYWEANTRIKPHFILECLKKFPNKNILYLDADALVKKPLGYFNTITADVAFYETKGLPGMSHDYLASTMFFSNTANTMVLVEQWITEQVDGKQTQVDQDSLDVAMEKLGDTLTVEALNPGYIKIFDKDYDGDIYIEQYQASRGHTKLKRQKIRRRNKVLILLFLSIILILAIFFIVY</sequence>
<proteinExistence type="predicted"/>
<dbReference type="GeneID" id="84653858"/>
<dbReference type="RefSeq" id="WP_191692475.1">
    <property type="nucleotide sequence ID" value="NZ_JACSQR010000047.1"/>
</dbReference>
<keyword evidence="1" id="KW-1133">Transmembrane helix</keyword>
<keyword evidence="1" id="KW-0472">Membrane</keyword>
<keyword evidence="1" id="KW-0812">Transmembrane</keyword>
<protein>
    <recommendedName>
        <fullName evidence="4">Nucleotide-diphospho-sugar transferase domain-containing protein</fullName>
    </recommendedName>
</protein>
<evidence type="ECO:0000313" key="3">
    <source>
        <dbReference type="Proteomes" id="UP000606724"/>
    </source>
</evidence>